<dbReference type="RefSeq" id="WP_258954506.1">
    <property type="nucleotide sequence ID" value="NZ_CQEM01000011.1"/>
</dbReference>
<dbReference type="SUPFAM" id="SSF53756">
    <property type="entry name" value="UDP-Glycosyltransferase/glycogen phosphorylase"/>
    <property type="match status" value="1"/>
</dbReference>
<name>A0A0T9UAP7_YERAE</name>
<keyword evidence="1" id="KW-0378">Hydrolase</keyword>
<dbReference type="InterPro" id="IPR029044">
    <property type="entry name" value="Nucleotide-diphossugar_trans"/>
</dbReference>
<dbReference type="EMBL" id="CQEM01000011">
    <property type="protein sequence ID" value="CNL29650.1"/>
    <property type="molecule type" value="Genomic_DNA"/>
</dbReference>
<accession>A0A0T9UAP7</accession>
<gene>
    <name evidence="1" type="ORF">ERS008460_02445</name>
</gene>
<dbReference type="AlphaFoldDB" id="A0A0T9UAP7"/>
<dbReference type="Gene3D" id="3.40.50.2000">
    <property type="entry name" value="Glycogen Phosphorylase B"/>
    <property type="match status" value="1"/>
</dbReference>
<dbReference type="Proteomes" id="UP000040088">
    <property type="component" value="Unassembled WGS sequence"/>
</dbReference>
<reference evidence="2" key="1">
    <citation type="submission" date="2015-03" db="EMBL/GenBank/DDBJ databases">
        <authorList>
            <consortium name="Pathogen Informatics"/>
        </authorList>
    </citation>
    <scope>NUCLEOTIDE SEQUENCE [LARGE SCALE GENOMIC DNA]</scope>
    <source>
        <strain evidence="2">IP27925</strain>
    </source>
</reference>
<protein>
    <submittedName>
        <fullName evidence="1">Glycoside hydrolase family protein</fullName>
    </submittedName>
</protein>
<proteinExistence type="predicted"/>
<evidence type="ECO:0000313" key="1">
    <source>
        <dbReference type="EMBL" id="CNL29650.1"/>
    </source>
</evidence>
<organism evidence="1 2">
    <name type="scientific">Yersinia aleksiciae</name>
    <dbReference type="NCBI Taxonomy" id="263819"/>
    <lineage>
        <taxon>Bacteria</taxon>
        <taxon>Pseudomonadati</taxon>
        <taxon>Pseudomonadota</taxon>
        <taxon>Gammaproteobacteria</taxon>
        <taxon>Enterobacterales</taxon>
        <taxon>Yersiniaceae</taxon>
        <taxon>Yersinia</taxon>
    </lineage>
</organism>
<dbReference type="Gene3D" id="3.90.550.10">
    <property type="entry name" value="Spore Coat Polysaccharide Biosynthesis Protein SpsA, Chain A"/>
    <property type="match status" value="1"/>
</dbReference>
<sequence>MPFVNDKFSKKQAIFTVSDANYAVMALTMFDSVSEHYPESDLFLFIVGKGNIDKIDNGVNVIYIHDILDDTDLSQRVSYYLQVELATSFRPQCFEHLFSCNYDSAIYLDPDLYVFRRMNEVDELLDKGVSGVLTPHALKTIRSNIAVEGDETFLKCGIFNLGFLALNCTSETLRMLSWWKDKLKWQCVADSRIGLFVDQKWLDLLPTYFEGFEILKSPLYNLAPWNSEHYSVISDLHGKFYIDNLDNQIAFIHFSGVKRASNHFSYLKEARNFYLKELKKKEFMKIGFVNYQVTFKPKNINFDKICIFLYKDYVKLKKDTTSNPLVDFGFYNYLISNDSETKLPVYIRKLFDVFPDILIGYVKSNGDLDFDSVIKWMKNGFNYDGVVNLGTMIDIRNASDKSIGFEFSHSEMCEENIVSNKPLEDENLYLPAISSLVYKKVKHSNDKSTEENKITLGPDRIEIQKGNVTICLPKFNDDYCIDDMSFLKNKKYTEIWVPNINISKKIKTYIGVENVAIMPYPITTPTYEVEEVNLPKDKLIVLMSHDFSKDFESQNPMASINAFKQAFIDNDNVLLVCYLSNPDYSECYERLVSAISFEPKAKLIVKESTDVTYYSYLHYAHCLISLHRNSFSGHRFAEALSLGKNLIISSNNDNYEYINSDNSFLIKNLSDELVIRDAAEILKYIYFDEDVLSSKNTNAVRFIQKHFSPSTVGFMMNLRINELSNSGINIFSRLGSAQHNQTSISVRVNSSLRSFIKKIPYAIRIFRKIKGLDKKPTTDVTKKIKSIDKSEVIMNILLKNVHRPEYLE</sequence>
<dbReference type="SUPFAM" id="SSF53448">
    <property type="entry name" value="Nucleotide-diphospho-sugar transferases"/>
    <property type="match status" value="1"/>
</dbReference>
<dbReference type="GO" id="GO:0016787">
    <property type="term" value="F:hydrolase activity"/>
    <property type="evidence" value="ECO:0007669"/>
    <property type="project" value="UniProtKB-KW"/>
</dbReference>
<evidence type="ECO:0000313" key="2">
    <source>
        <dbReference type="Proteomes" id="UP000040088"/>
    </source>
</evidence>